<proteinExistence type="predicted"/>
<accession>A0ABS1BP31</accession>
<evidence type="ECO:0000313" key="1">
    <source>
        <dbReference type="EMBL" id="MBK0383994.1"/>
    </source>
</evidence>
<protein>
    <submittedName>
        <fullName evidence="1">Uncharacterized protein</fullName>
    </submittedName>
</protein>
<name>A0ABS1BP31_9SPHI</name>
<dbReference type="EMBL" id="JAEHFY010000020">
    <property type="protein sequence ID" value="MBK0383994.1"/>
    <property type="molecule type" value="Genomic_DNA"/>
</dbReference>
<dbReference type="Proteomes" id="UP000660024">
    <property type="component" value="Unassembled WGS sequence"/>
</dbReference>
<dbReference type="RefSeq" id="WP_200587299.1">
    <property type="nucleotide sequence ID" value="NZ_JAEHFY010000020.1"/>
</dbReference>
<keyword evidence="2" id="KW-1185">Reference proteome</keyword>
<evidence type="ECO:0000313" key="2">
    <source>
        <dbReference type="Proteomes" id="UP000660024"/>
    </source>
</evidence>
<sequence>MERSELIALMRTIFHQQHSSILGGMQAEYEELERLGYIKINWEEEDKLTAVITAEGKAFVGSLLPDEK</sequence>
<comment type="caution">
    <text evidence="1">The sequence shown here is derived from an EMBL/GenBank/DDBJ whole genome shotgun (WGS) entry which is preliminary data.</text>
</comment>
<reference evidence="1 2" key="1">
    <citation type="submission" date="2020-12" db="EMBL/GenBank/DDBJ databases">
        <title>Bacterial novel species Pedobacter sp. SD-b isolated from soil.</title>
        <authorList>
            <person name="Jung H.-Y."/>
        </authorList>
    </citation>
    <scope>NUCLEOTIDE SEQUENCE [LARGE SCALE GENOMIC DNA]</scope>
    <source>
        <strain evidence="1 2">SD-b</strain>
    </source>
</reference>
<gene>
    <name evidence="1" type="ORF">I5M32_13580</name>
</gene>
<organism evidence="1 2">
    <name type="scientific">Pedobacter segetis</name>
    <dbReference type="NCBI Taxonomy" id="2793069"/>
    <lineage>
        <taxon>Bacteria</taxon>
        <taxon>Pseudomonadati</taxon>
        <taxon>Bacteroidota</taxon>
        <taxon>Sphingobacteriia</taxon>
        <taxon>Sphingobacteriales</taxon>
        <taxon>Sphingobacteriaceae</taxon>
        <taxon>Pedobacter</taxon>
    </lineage>
</organism>